<accession>A0A514CDE2</accession>
<feature type="transmembrane region" description="Helical" evidence="1">
    <location>
        <begin position="12"/>
        <end position="28"/>
    </location>
</feature>
<keyword evidence="2" id="KW-0132">Cell division</keyword>
<dbReference type="OrthoDB" id="1466667at2"/>
<keyword evidence="3" id="KW-1185">Reference proteome</keyword>
<gene>
    <name evidence="2" type="ORF">FKX85_01505</name>
</gene>
<protein>
    <submittedName>
        <fullName evidence="2">Cell division protein</fullName>
    </submittedName>
</protein>
<keyword evidence="1" id="KW-0812">Transmembrane</keyword>
<evidence type="ECO:0000313" key="2">
    <source>
        <dbReference type="EMBL" id="QDH77790.1"/>
    </source>
</evidence>
<sequence length="254" mass="28865">MGLKQLKIKQSAIFTALLLVLVGFIGFVEKKGAERSYHGLSVKVNGISDVYFVEEDEISSMLLKTFPNLSEGAKLENIQLSKLEEKVESHPFVKNAEVYNDLKGDVLVRIDQYRPMARITRPLAADGYISSEGLILPTSSHYTSRVLIIEGKGVDDLLAAKDLGKEHQDLLDLIYFIDRSDFWSAQIASLEIDRKGNISLFQQVGRQEIEFGKPVDIEDKFERINLFYEEIIPEKGWDAYSRVNVKFKDQIICE</sequence>
<dbReference type="EMBL" id="CP041253">
    <property type="protein sequence ID" value="QDH77790.1"/>
    <property type="molecule type" value="Genomic_DNA"/>
</dbReference>
<keyword evidence="1" id="KW-0472">Membrane</keyword>
<name>A0A514CDE2_9BACT</name>
<organism evidence="2 3">
    <name type="scientific">Echinicola soli</name>
    <dbReference type="NCBI Taxonomy" id="2591634"/>
    <lineage>
        <taxon>Bacteria</taxon>
        <taxon>Pseudomonadati</taxon>
        <taxon>Bacteroidota</taxon>
        <taxon>Cytophagia</taxon>
        <taxon>Cytophagales</taxon>
        <taxon>Cyclobacteriaceae</taxon>
        <taxon>Echinicola</taxon>
    </lineage>
</organism>
<dbReference type="KEGG" id="echi:FKX85_01505"/>
<dbReference type="AlphaFoldDB" id="A0A514CDE2"/>
<evidence type="ECO:0000313" key="3">
    <source>
        <dbReference type="Proteomes" id="UP000316614"/>
    </source>
</evidence>
<dbReference type="GO" id="GO:0051301">
    <property type="term" value="P:cell division"/>
    <property type="evidence" value="ECO:0007669"/>
    <property type="project" value="UniProtKB-KW"/>
</dbReference>
<keyword evidence="2" id="KW-0131">Cell cycle</keyword>
<evidence type="ECO:0000256" key="1">
    <source>
        <dbReference type="SAM" id="Phobius"/>
    </source>
</evidence>
<dbReference type="Proteomes" id="UP000316614">
    <property type="component" value="Chromosome"/>
</dbReference>
<dbReference type="RefSeq" id="WP_141613054.1">
    <property type="nucleotide sequence ID" value="NZ_CP041253.1"/>
</dbReference>
<keyword evidence="1" id="KW-1133">Transmembrane helix</keyword>
<reference evidence="2 3" key="1">
    <citation type="submission" date="2019-06" db="EMBL/GenBank/DDBJ databases">
        <title>Echinicola alkalisoli sp. nov. isolated from saline soil.</title>
        <authorList>
            <person name="Sun J.-Q."/>
            <person name="Xu L."/>
        </authorList>
    </citation>
    <scope>NUCLEOTIDE SEQUENCE [LARGE SCALE GENOMIC DNA]</scope>
    <source>
        <strain evidence="2 3">LN3S3</strain>
    </source>
</reference>
<proteinExistence type="predicted"/>